<dbReference type="InterPro" id="IPR000644">
    <property type="entry name" value="CBS_dom"/>
</dbReference>
<name>A0ABV1J5D9_9FIRM</name>
<dbReference type="Pfam" id="PF03448">
    <property type="entry name" value="MgtE_N"/>
    <property type="match status" value="1"/>
</dbReference>
<keyword evidence="5 9" id="KW-0460">Magnesium</keyword>
<gene>
    <name evidence="11" type="primary">mgtE</name>
    <name evidence="11" type="ORF">AAA081_03675</name>
</gene>
<comment type="caution">
    <text evidence="11">The sequence shown here is derived from an EMBL/GenBank/DDBJ whole genome shotgun (WGS) entry which is preliminary data.</text>
</comment>
<evidence type="ECO:0000256" key="6">
    <source>
        <dbReference type="ARBA" id="ARBA00022989"/>
    </source>
</evidence>
<comment type="subunit">
    <text evidence="9">Homodimer.</text>
</comment>
<feature type="domain" description="CBS" evidence="10">
    <location>
        <begin position="190"/>
        <end position="247"/>
    </location>
</feature>
<accession>A0ABV1J5D9</accession>
<dbReference type="Proteomes" id="UP001481872">
    <property type="component" value="Unassembled WGS sequence"/>
</dbReference>
<reference evidence="11 12" key="1">
    <citation type="submission" date="2024-04" db="EMBL/GenBank/DDBJ databases">
        <title>Human intestinal bacterial collection.</title>
        <authorList>
            <person name="Pauvert C."/>
            <person name="Hitch T.C.A."/>
            <person name="Clavel T."/>
        </authorList>
    </citation>
    <scope>NUCLEOTIDE SEQUENCE [LARGE SCALE GENOMIC DNA]</scope>
    <source>
        <strain evidence="11 12">CLA-SR-H026</strain>
    </source>
</reference>
<keyword evidence="12" id="KW-1185">Reference proteome</keyword>
<dbReference type="PANTHER" id="PTHR43773:SF1">
    <property type="entry name" value="MAGNESIUM TRANSPORTER MGTE"/>
    <property type="match status" value="1"/>
</dbReference>
<comment type="similarity">
    <text evidence="2 9">Belongs to the SLC41A transporter family.</text>
</comment>
<dbReference type="Gene3D" id="1.10.357.20">
    <property type="entry name" value="SLC41 divalent cation transporters, integral membrane domain"/>
    <property type="match status" value="1"/>
</dbReference>
<comment type="function">
    <text evidence="9">Acts as a magnesium transporter.</text>
</comment>
<dbReference type="Gene3D" id="1.25.60.10">
    <property type="entry name" value="MgtE N-terminal domain-like"/>
    <property type="match status" value="1"/>
</dbReference>
<dbReference type="SUPFAM" id="SSF161093">
    <property type="entry name" value="MgtE membrane domain-like"/>
    <property type="match status" value="1"/>
</dbReference>
<protein>
    <recommendedName>
        <fullName evidence="9">Magnesium transporter MgtE</fullName>
    </recommendedName>
</protein>
<evidence type="ECO:0000259" key="10">
    <source>
        <dbReference type="PROSITE" id="PS51371"/>
    </source>
</evidence>
<keyword evidence="9" id="KW-0479">Metal-binding</keyword>
<evidence type="ECO:0000256" key="1">
    <source>
        <dbReference type="ARBA" id="ARBA00004141"/>
    </source>
</evidence>
<sequence length="442" mass="49614">MTRNYDVDAIKSLKVEINQMDPVDLADRLQDMDPVSVALWLKLLDKDKAADTFAELDRDTKRQLIDSYTDDAIRTLIQELDEDELVDTLQELPANMVRRLMDEFVTGDRRVIVNKLLGYPEDSVGAIMTVEFVSAKASAGMEHIYQRVMTSNLDGDKLEQIWITDDSLMLLGYVFLADVLRYMDQPVEEMLRPLPRTVQATDDQEIVAKLAYRYDLSEIPVTDSEGRLIGTVPLEDAVDIMHEEYEEDLSNIHGIQESSDDDYLDRSIFAIAKDRTTWLIICLITATMTGFIIQRYESLLAASVALTAYIPMLMDSGGNAGSQSSTTVIRFLYTGDIRFSDTLQVMWKEARVGFITGIILVIVNFIRMSLLGPETLPVKLTVSLTLLITVMLSKMVGGMLPLIADKIHVDPTVMAGPIITTLVDTFALLVYFEVASHLLSVF</sequence>
<evidence type="ECO:0000256" key="9">
    <source>
        <dbReference type="RuleBase" id="RU362011"/>
    </source>
</evidence>
<evidence type="ECO:0000256" key="7">
    <source>
        <dbReference type="ARBA" id="ARBA00023136"/>
    </source>
</evidence>
<dbReference type="PROSITE" id="PS51371">
    <property type="entry name" value="CBS"/>
    <property type="match status" value="1"/>
</dbReference>
<dbReference type="EMBL" id="JBBNPS010000007">
    <property type="protein sequence ID" value="MEQ3353399.1"/>
    <property type="molecule type" value="Genomic_DNA"/>
</dbReference>
<dbReference type="SUPFAM" id="SSF158791">
    <property type="entry name" value="MgtE N-terminal domain-like"/>
    <property type="match status" value="1"/>
</dbReference>
<evidence type="ECO:0000313" key="12">
    <source>
        <dbReference type="Proteomes" id="UP001481872"/>
    </source>
</evidence>
<evidence type="ECO:0000256" key="2">
    <source>
        <dbReference type="ARBA" id="ARBA00009749"/>
    </source>
</evidence>
<evidence type="ECO:0000256" key="4">
    <source>
        <dbReference type="ARBA" id="ARBA00022692"/>
    </source>
</evidence>
<evidence type="ECO:0000256" key="8">
    <source>
        <dbReference type="PROSITE-ProRule" id="PRU00703"/>
    </source>
</evidence>
<feature type="transmembrane region" description="Helical" evidence="9">
    <location>
        <begin position="352"/>
        <end position="370"/>
    </location>
</feature>
<dbReference type="InterPro" id="IPR006669">
    <property type="entry name" value="MgtE_transporter"/>
</dbReference>
<dbReference type="Pfam" id="PF01769">
    <property type="entry name" value="MgtE"/>
    <property type="match status" value="1"/>
</dbReference>
<dbReference type="RefSeq" id="WP_349053744.1">
    <property type="nucleotide sequence ID" value="NZ_JBBNPS010000007.1"/>
</dbReference>
<keyword evidence="3 9" id="KW-0813">Transport</keyword>
<dbReference type="SMART" id="SM00924">
    <property type="entry name" value="MgtE_N"/>
    <property type="match status" value="1"/>
</dbReference>
<dbReference type="InterPro" id="IPR006668">
    <property type="entry name" value="Mg_transptr_MgtE_intracell_dom"/>
</dbReference>
<evidence type="ECO:0000256" key="5">
    <source>
        <dbReference type="ARBA" id="ARBA00022842"/>
    </source>
</evidence>
<keyword evidence="9" id="KW-1003">Cell membrane</keyword>
<keyword evidence="6 9" id="KW-1133">Transmembrane helix</keyword>
<dbReference type="SUPFAM" id="SSF54631">
    <property type="entry name" value="CBS-domain pair"/>
    <property type="match status" value="1"/>
</dbReference>
<dbReference type="InterPro" id="IPR036739">
    <property type="entry name" value="SLC41_membr_dom_sf"/>
</dbReference>
<dbReference type="Gene3D" id="3.10.580.10">
    <property type="entry name" value="CBS-domain"/>
    <property type="match status" value="1"/>
</dbReference>
<dbReference type="NCBIfam" id="TIGR00400">
    <property type="entry name" value="mgtE"/>
    <property type="match status" value="1"/>
</dbReference>
<dbReference type="PANTHER" id="PTHR43773">
    <property type="entry name" value="MAGNESIUM TRANSPORTER MGTE"/>
    <property type="match status" value="1"/>
</dbReference>
<dbReference type="Pfam" id="PF00571">
    <property type="entry name" value="CBS"/>
    <property type="match status" value="1"/>
</dbReference>
<dbReference type="InterPro" id="IPR006667">
    <property type="entry name" value="SLC41_membr_dom"/>
</dbReference>
<comment type="subcellular location">
    <subcellularLocation>
        <location evidence="9">Cell membrane</location>
        <topology evidence="9">Multi-pass membrane protein</topology>
    </subcellularLocation>
    <subcellularLocation>
        <location evidence="1">Membrane</location>
        <topology evidence="1">Multi-pass membrane protein</topology>
    </subcellularLocation>
</comment>
<keyword evidence="7 9" id="KW-0472">Membrane</keyword>
<feature type="transmembrane region" description="Helical" evidence="9">
    <location>
        <begin position="382"/>
        <end position="404"/>
    </location>
</feature>
<comment type="caution">
    <text evidence="9">Lacks conserved residue(s) required for the propagation of feature annotation.</text>
</comment>
<feature type="transmembrane region" description="Helical" evidence="9">
    <location>
        <begin position="411"/>
        <end position="432"/>
    </location>
</feature>
<feature type="transmembrane region" description="Helical" evidence="9">
    <location>
        <begin position="276"/>
        <end position="293"/>
    </location>
</feature>
<organism evidence="11 12">
    <name type="scientific">Aedoeadaptatus acetigenes</name>
    <dbReference type="NCBI Taxonomy" id="2981723"/>
    <lineage>
        <taxon>Bacteria</taxon>
        <taxon>Bacillati</taxon>
        <taxon>Bacillota</taxon>
        <taxon>Tissierellia</taxon>
        <taxon>Tissierellales</taxon>
        <taxon>Peptoniphilaceae</taxon>
        <taxon>Aedoeadaptatus</taxon>
    </lineage>
</organism>
<dbReference type="InterPro" id="IPR038076">
    <property type="entry name" value="MgtE_N_sf"/>
</dbReference>
<keyword evidence="8" id="KW-0129">CBS domain</keyword>
<dbReference type="InterPro" id="IPR046342">
    <property type="entry name" value="CBS_dom_sf"/>
</dbReference>
<proteinExistence type="inferred from homology"/>
<keyword evidence="4 9" id="KW-0812">Transmembrane</keyword>
<evidence type="ECO:0000256" key="3">
    <source>
        <dbReference type="ARBA" id="ARBA00022448"/>
    </source>
</evidence>
<evidence type="ECO:0000313" key="11">
    <source>
        <dbReference type="EMBL" id="MEQ3353399.1"/>
    </source>
</evidence>